<dbReference type="PANTHER" id="PTHR35908">
    <property type="entry name" value="HYPOTHETICAL FUSION PROTEIN"/>
    <property type="match status" value="1"/>
</dbReference>
<dbReference type="SUPFAM" id="SSF54593">
    <property type="entry name" value="Glyoxalase/Bleomycin resistance protein/Dihydroxybiphenyl dioxygenase"/>
    <property type="match status" value="1"/>
</dbReference>
<dbReference type="EMBL" id="BAAALS010000020">
    <property type="protein sequence ID" value="GAA1764600.1"/>
    <property type="molecule type" value="Genomic_DNA"/>
</dbReference>
<evidence type="ECO:0000313" key="2">
    <source>
        <dbReference type="EMBL" id="GAA1764600.1"/>
    </source>
</evidence>
<evidence type="ECO:0000313" key="3">
    <source>
        <dbReference type="Proteomes" id="UP001500655"/>
    </source>
</evidence>
<dbReference type="PANTHER" id="PTHR35908:SF1">
    <property type="entry name" value="CONSERVED PROTEIN"/>
    <property type="match status" value="1"/>
</dbReference>
<protein>
    <submittedName>
        <fullName evidence="2">VOC family protein</fullName>
    </submittedName>
</protein>
<reference evidence="3" key="1">
    <citation type="journal article" date="2019" name="Int. J. Syst. Evol. Microbiol.">
        <title>The Global Catalogue of Microorganisms (GCM) 10K type strain sequencing project: providing services to taxonomists for standard genome sequencing and annotation.</title>
        <authorList>
            <consortium name="The Broad Institute Genomics Platform"/>
            <consortium name="The Broad Institute Genome Sequencing Center for Infectious Disease"/>
            <person name="Wu L."/>
            <person name="Ma J."/>
        </authorList>
    </citation>
    <scope>NUCLEOTIDE SEQUENCE [LARGE SCALE GENOMIC DNA]</scope>
    <source>
        <strain evidence="3">JCM 13249</strain>
    </source>
</reference>
<organism evidence="2 3">
    <name type="scientific">Luedemannella helvata</name>
    <dbReference type="NCBI Taxonomy" id="349315"/>
    <lineage>
        <taxon>Bacteria</taxon>
        <taxon>Bacillati</taxon>
        <taxon>Actinomycetota</taxon>
        <taxon>Actinomycetes</taxon>
        <taxon>Micromonosporales</taxon>
        <taxon>Micromonosporaceae</taxon>
        <taxon>Luedemannella</taxon>
    </lineage>
</organism>
<feature type="domain" description="Glyoxalase-like" evidence="1">
    <location>
        <begin position="6"/>
        <end position="143"/>
    </location>
</feature>
<proteinExistence type="predicted"/>
<dbReference type="RefSeq" id="WP_344083941.1">
    <property type="nucleotide sequence ID" value="NZ_BAAALS010000020.1"/>
</dbReference>
<keyword evidence="3" id="KW-1185">Reference proteome</keyword>
<sequence>MAYDFQVTIDSSDPHTLADWWAETLGWEVEPSDEAFIRRMVDEGHASEEDTTTHNGVLVWRVGAAIRPPADGEVPAHRVLFQVAPEKKIVKNRVHLDIRVGDDDRDEVVARLSARGATKLWDGNQGPFTWVTMADPEGNEFCVA</sequence>
<gene>
    <name evidence="2" type="ORF">GCM10009681_39620</name>
</gene>
<comment type="caution">
    <text evidence="2">The sequence shown here is derived from an EMBL/GenBank/DDBJ whole genome shotgun (WGS) entry which is preliminary data.</text>
</comment>
<dbReference type="InterPro" id="IPR029068">
    <property type="entry name" value="Glyas_Bleomycin-R_OHBP_Dase"/>
</dbReference>
<dbReference type="InterPro" id="IPR041581">
    <property type="entry name" value="Glyoxalase_6"/>
</dbReference>
<evidence type="ECO:0000259" key="1">
    <source>
        <dbReference type="Pfam" id="PF18029"/>
    </source>
</evidence>
<dbReference type="Proteomes" id="UP001500655">
    <property type="component" value="Unassembled WGS sequence"/>
</dbReference>
<accession>A0ABP4X065</accession>
<name>A0ABP4X065_9ACTN</name>
<dbReference type="Pfam" id="PF18029">
    <property type="entry name" value="Glyoxalase_6"/>
    <property type="match status" value="1"/>
</dbReference>
<dbReference type="Gene3D" id="3.10.180.10">
    <property type="entry name" value="2,3-Dihydroxybiphenyl 1,2-Dioxygenase, domain 1"/>
    <property type="match status" value="1"/>
</dbReference>